<dbReference type="SUPFAM" id="SSF81296">
    <property type="entry name" value="E set domains"/>
    <property type="match status" value="1"/>
</dbReference>
<feature type="domain" description="CopC" evidence="6">
    <location>
        <begin position="26"/>
        <end position="138"/>
    </location>
</feature>
<evidence type="ECO:0000313" key="8">
    <source>
        <dbReference type="Proteomes" id="UP001217044"/>
    </source>
</evidence>
<dbReference type="InterPro" id="IPR032694">
    <property type="entry name" value="CopC/D"/>
</dbReference>
<dbReference type="InterPro" id="IPR007348">
    <property type="entry name" value="CopC_dom"/>
</dbReference>
<dbReference type="EMBL" id="CP115166">
    <property type="protein sequence ID" value="WDA60259.1"/>
    <property type="molecule type" value="Genomic_DNA"/>
</dbReference>
<dbReference type="Proteomes" id="UP001217044">
    <property type="component" value="Plasmid pDATS01"/>
</dbReference>
<reference evidence="7 8" key="1">
    <citation type="submission" date="2022-12" db="EMBL/GenBank/DDBJ databases">
        <title>Genome Sequence of Deinococcus aquaticus Type Strain PB314.</title>
        <authorList>
            <person name="Albert C."/>
            <person name="Hill J."/>
            <person name="Boren L."/>
            <person name="Scholz-Ng S."/>
            <person name="Fatema N."/>
            <person name="Grosso R."/>
            <person name="Soboslay E."/>
            <person name="Tuohy J."/>
        </authorList>
    </citation>
    <scope>NUCLEOTIDE SEQUENCE [LARGE SCALE GENOMIC DNA]</scope>
    <source>
        <strain evidence="7 8">PB-314</strain>
        <plasmid evidence="7 8">pDATS01</plasmid>
    </source>
</reference>
<comment type="subcellular location">
    <subcellularLocation>
        <location evidence="1">Cell envelope</location>
    </subcellularLocation>
</comment>
<gene>
    <name evidence="7" type="ORF">M8445_16325</name>
</gene>
<dbReference type="RefSeq" id="WP_273991041.1">
    <property type="nucleotide sequence ID" value="NZ_BAABQT010000004.1"/>
</dbReference>
<dbReference type="Pfam" id="PF04234">
    <property type="entry name" value="CopC"/>
    <property type="match status" value="1"/>
</dbReference>
<evidence type="ECO:0000256" key="2">
    <source>
        <dbReference type="ARBA" id="ARBA00022723"/>
    </source>
</evidence>
<feature type="signal peptide" evidence="5">
    <location>
        <begin position="1"/>
        <end position="25"/>
    </location>
</feature>
<sequence>MTPNSQVSWRAALILLATLSSSALAHTEVTSVTPASRSVVAAPRTVTLTFSEPVELRFSTFRVMAVPAGKTPSVAAALALDAKADPARLASLPLTGGASLAARVSLPLKPGLKAGPYVIAWKILSEDGHPVTGYSTFRLK</sequence>
<keyword evidence="8" id="KW-1185">Reference proteome</keyword>
<dbReference type="InterPro" id="IPR014755">
    <property type="entry name" value="Cu-Rt/internalin_Ig-like"/>
</dbReference>
<evidence type="ECO:0000256" key="5">
    <source>
        <dbReference type="SAM" id="SignalP"/>
    </source>
</evidence>
<keyword evidence="4" id="KW-0186">Copper</keyword>
<evidence type="ECO:0000256" key="1">
    <source>
        <dbReference type="ARBA" id="ARBA00004196"/>
    </source>
</evidence>
<proteinExistence type="predicted"/>
<evidence type="ECO:0000256" key="3">
    <source>
        <dbReference type="ARBA" id="ARBA00022729"/>
    </source>
</evidence>
<feature type="chain" id="PRO_5046841126" evidence="5">
    <location>
        <begin position="26"/>
        <end position="140"/>
    </location>
</feature>
<dbReference type="PANTHER" id="PTHR34820:SF4">
    <property type="entry name" value="INNER MEMBRANE PROTEIN YEBZ"/>
    <property type="match status" value="1"/>
</dbReference>
<evidence type="ECO:0000313" key="7">
    <source>
        <dbReference type="EMBL" id="WDA60259.1"/>
    </source>
</evidence>
<evidence type="ECO:0000256" key="4">
    <source>
        <dbReference type="ARBA" id="ARBA00023008"/>
    </source>
</evidence>
<protein>
    <submittedName>
        <fullName evidence="7">Copper resistance protein CopC</fullName>
    </submittedName>
</protein>
<organism evidence="7 8">
    <name type="scientific">Deinococcus aquaticus</name>
    <dbReference type="NCBI Taxonomy" id="328692"/>
    <lineage>
        <taxon>Bacteria</taxon>
        <taxon>Thermotogati</taxon>
        <taxon>Deinococcota</taxon>
        <taxon>Deinococci</taxon>
        <taxon>Deinococcales</taxon>
        <taxon>Deinococcaceae</taxon>
        <taxon>Deinococcus</taxon>
    </lineage>
</organism>
<accession>A0ABY7V4X1</accession>
<evidence type="ECO:0000259" key="6">
    <source>
        <dbReference type="Pfam" id="PF04234"/>
    </source>
</evidence>
<name>A0ABY7V4X1_9DEIO</name>
<dbReference type="PANTHER" id="PTHR34820">
    <property type="entry name" value="INNER MEMBRANE PROTEIN YEBZ"/>
    <property type="match status" value="1"/>
</dbReference>
<keyword evidence="2" id="KW-0479">Metal-binding</keyword>
<dbReference type="Gene3D" id="2.60.40.1220">
    <property type="match status" value="1"/>
</dbReference>
<keyword evidence="7" id="KW-0614">Plasmid</keyword>
<dbReference type="InterPro" id="IPR014756">
    <property type="entry name" value="Ig_E-set"/>
</dbReference>
<geneLocation type="plasmid" evidence="7 8">
    <name>pDATS01</name>
</geneLocation>
<keyword evidence="3 5" id="KW-0732">Signal</keyword>